<organism evidence="9 10">
    <name type="scientific">Helicovermis profundi</name>
    <dbReference type="NCBI Taxonomy" id="3065157"/>
    <lineage>
        <taxon>Bacteria</taxon>
        <taxon>Bacillati</taxon>
        <taxon>Bacillota</taxon>
        <taxon>Clostridia</taxon>
        <taxon>Helicovermis</taxon>
    </lineage>
</organism>
<evidence type="ECO:0000256" key="1">
    <source>
        <dbReference type="ARBA" id="ARBA00022490"/>
    </source>
</evidence>
<proteinExistence type="inferred from homology"/>
<dbReference type="SUPFAM" id="SSF47781">
    <property type="entry name" value="RuvA domain 2-like"/>
    <property type="match status" value="1"/>
</dbReference>
<dbReference type="InterPro" id="IPR000085">
    <property type="entry name" value="RuvA"/>
</dbReference>
<keyword evidence="1 6" id="KW-0963">Cytoplasm</keyword>
<dbReference type="Gene3D" id="1.10.150.20">
    <property type="entry name" value="5' to 3' exonuclease, C-terminal subdomain"/>
    <property type="match status" value="1"/>
</dbReference>
<evidence type="ECO:0000256" key="6">
    <source>
        <dbReference type="HAMAP-Rule" id="MF_00031"/>
    </source>
</evidence>
<dbReference type="Gene3D" id="2.40.50.140">
    <property type="entry name" value="Nucleic acid-binding proteins"/>
    <property type="match status" value="1"/>
</dbReference>
<comment type="subunit">
    <text evidence="6">Homotetramer. Forms an RuvA(8)-RuvB(12)-Holliday junction (HJ) complex. HJ DNA is sandwiched between 2 RuvA tetramers; dsDNA enters through RuvA and exits via RuvB. An RuvB hexamer assembles on each DNA strand where it exits the tetramer. Each RuvB hexamer is contacted by two RuvA subunits (via domain III) on 2 adjacent RuvB subunits; this complex drives branch migration. In the full resolvosome a probable DNA-RuvA(4)-RuvB(12)-RuvC(2) complex forms which resolves the HJ.</text>
</comment>
<dbReference type="GO" id="GO:0009379">
    <property type="term" value="C:Holliday junction helicase complex"/>
    <property type="evidence" value="ECO:0007669"/>
    <property type="project" value="InterPro"/>
</dbReference>
<comment type="similarity">
    <text evidence="6">Belongs to the RuvA family.</text>
</comment>
<dbReference type="GO" id="GO:0009378">
    <property type="term" value="F:four-way junction helicase activity"/>
    <property type="evidence" value="ECO:0007669"/>
    <property type="project" value="InterPro"/>
</dbReference>
<evidence type="ECO:0000256" key="4">
    <source>
        <dbReference type="ARBA" id="ARBA00023172"/>
    </source>
</evidence>
<reference evidence="9 10" key="1">
    <citation type="submission" date="2023-08" db="EMBL/GenBank/DDBJ databases">
        <title>Helicovermis profunda gen. nov., sp. nov., a novel mesophilic, fermentative bacterium within the Bacillota from a deep-sea hydrothermal vent chimney.</title>
        <authorList>
            <person name="Miyazaki U."/>
            <person name="Mizutani D."/>
            <person name="Hashimoto Y."/>
            <person name="Tame A."/>
            <person name="Sawayama S."/>
            <person name="Miyazaki J."/>
            <person name="Takai K."/>
            <person name="Nakagawa S."/>
        </authorList>
    </citation>
    <scope>NUCLEOTIDE SEQUENCE [LARGE SCALE GENOMIC DNA]</scope>
    <source>
        <strain evidence="9 10">S502</strain>
    </source>
</reference>
<dbReference type="GO" id="GO:0048476">
    <property type="term" value="C:Holliday junction resolvase complex"/>
    <property type="evidence" value="ECO:0007669"/>
    <property type="project" value="UniProtKB-UniRule"/>
</dbReference>
<keyword evidence="5 6" id="KW-0234">DNA repair</keyword>
<dbReference type="InterPro" id="IPR036267">
    <property type="entry name" value="RuvA_C_sf"/>
</dbReference>
<keyword evidence="10" id="KW-1185">Reference proteome</keyword>
<dbReference type="SUPFAM" id="SSF46929">
    <property type="entry name" value="DNA helicase RuvA subunit, C-terminal domain"/>
    <property type="match status" value="1"/>
</dbReference>
<feature type="region of interest" description="Domain III" evidence="6">
    <location>
        <begin position="159"/>
        <end position="203"/>
    </location>
</feature>
<evidence type="ECO:0000259" key="8">
    <source>
        <dbReference type="Pfam" id="PF07499"/>
    </source>
</evidence>
<feature type="domain" description="Holliday junction DNA helicase RuvA C-terminal" evidence="8">
    <location>
        <begin position="158"/>
        <end position="201"/>
    </location>
</feature>
<dbReference type="InterPro" id="IPR013849">
    <property type="entry name" value="DNA_helicase_Holl-junc_RuvA_I"/>
</dbReference>
<dbReference type="Pfam" id="PF14520">
    <property type="entry name" value="HHH_5"/>
    <property type="match status" value="1"/>
</dbReference>
<dbReference type="NCBIfam" id="TIGR00084">
    <property type="entry name" value="ruvA"/>
    <property type="match status" value="1"/>
</dbReference>
<sequence>MYDYIKGYINQIDINSIVIENNDIGFRVLTSKNSIDQFSKSLNKDEKITIFTKMIVKEDDISLCGFSSREELEVFNLLTSVSGVGTKVGVALLSSSYYKDIAKAIISSDLSVLTAASGVGNKTAQRIVLELKDKVNKLFVFSDESNDTSSIIPVNSLVVEDAMNALISLGYTKNEVKKTMNKINISSKTTEELIKELLKLINK</sequence>
<keyword evidence="2 6" id="KW-0227">DNA damage</keyword>
<gene>
    <name evidence="6 9" type="primary">ruvA</name>
    <name evidence="9" type="ORF">HLPR_14630</name>
</gene>
<evidence type="ECO:0000256" key="2">
    <source>
        <dbReference type="ARBA" id="ARBA00022763"/>
    </source>
</evidence>
<dbReference type="KEGG" id="hprf:HLPR_14630"/>
<dbReference type="Proteomes" id="UP001321786">
    <property type="component" value="Chromosome"/>
</dbReference>
<dbReference type="GO" id="GO:0005524">
    <property type="term" value="F:ATP binding"/>
    <property type="evidence" value="ECO:0007669"/>
    <property type="project" value="InterPro"/>
</dbReference>
<dbReference type="InterPro" id="IPR012340">
    <property type="entry name" value="NA-bd_OB-fold"/>
</dbReference>
<dbReference type="EMBL" id="AP028654">
    <property type="protein sequence ID" value="BEP29132.1"/>
    <property type="molecule type" value="Genomic_DNA"/>
</dbReference>
<name>A0AAU9EEL0_9FIRM</name>
<dbReference type="Pfam" id="PF01330">
    <property type="entry name" value="RuvA_N"/>
    <property type="match status" value="1"/>
</dbReference>
<protein>
    <recommendedName>
        <fullName evidence="6">Holliday junction branch migration complex subunit RuvA</fullName>
    </recommendedName>
</protein>
<evidence type="ECO:0000313" key="9">
    <source>
        <dbReference type="EMBL" id="BEP29132.1"/>
    </source>
</evidence>
<dbReference type="InterPro" id="IPR010994">
    <property type="entry name" value="RuvA_2-like"/>
</dbReference>
<evidence type="ECO:0000256" key="3">
    <source>
        <dbReference type="ARBA" id="ARBA00023125"/>
    </source>
</evidence>
<dbReference type="Pfam" id="PF07499">
    <property type="entry name" value="RuvA_C"/>
    <property type="match status" value="1"/>
</dbReference>
<comment type="subcellular location">
    <subcellularLocation>
        <location evidence="6">Cytoplasm</location>
    </subcellularLocation>
</comment>
<dbReference type="CDD" id="cd14332">
    <property type="entry name" value="UBA_RuvA_C"/>
    <property type="match status" value="1"/>
</dbReference>
<evidence type="ECO:0000256" key="5">
    <source>
        <dbReference type="ARBA" id="ARBA00023204"/>
    </source>
</evidence>
<dbReference type="GO" id="GO:0000400">
    <property type="term" value="F:four-way junction DNA binding"/>
    <property type="evidence" value="ECO:0007669"/>
    <property type="project" value="UniProtKB-UniRule"/>
</dbReference>
<dbReference type="GO" id="GO:0006281">
    <property type="term" value="P:DNA repair"/>
    <property type="evidence" value="ECO:0007669"/>
    <property type="project" value="UniProtKB-UniRule"/>
</dbReference>
<dbReference type="SUPFAM" id="SSF50249">
    <property type="entry name" value="Nucleic acid-binding proteins"/>
    <property type="match status" value="1"/>
</dbReference>
<evidence type="ECO:0000313" key="10">
    <source>
        <dbReference type="Proteomes" id="UP001321786"/>
    </source>
</evidence>
<accession>A0AAU9EEL0</accession>
<evidence type="ECO:0000259" key="7">
    <source>
        <dbReference type="Pfam" id="PF01330"/>
    </source>
</evidence>
<comment type="function">
    <text evidence="6">The RuvA-RuvB-RuvC complex processes Holliday junction (HJ) DNA during genetic recombination and DNA repair, while the RuvA-RuvB complex plays an important role in the rescue of blocked DNA replication forks via replication fork reversal (RFR). RuvA specifically binds to HJ cruciform DNA, conferring on it an open structure. The RuvB hexamer acts as an ATP-dependent pump, pulling dsDNA into and through the RuvAB complex. HJ branch migration allows RuvC to scan DNA until it finds its consensus sequence, where it cleaves and resolves the cruciform DNA.</text>
</comment>
<dbReference type="HAMAP" id="MF_00031">
    <property type="entry name" value="DNA_HJ_migration_RuvA"/>
    <property type="match status" value="1"/>
</dbReference>
<dbReference type="InterPro" id="IPR011114">
    <property type="entry name" value="RuvA_C"/>
</dbReference>
<dbReference type="GO" id="GO:0005737">
    <property type="term" value="C:cytoplasm"/>
    <property type="evidence" value="ECO:0007669"/>
    <property type="project" value="UniProtKB-SubCell"/>
</dbReference>
<comment type="domain">
    <text evidence="6">Has three domains with a flexible linker between the domains II and III and assumes an 'L' shape. Domain III is highly mobile and contacts RuvB.</text>
</comment>
<keyword evidence="4 6" id="KW-0233">DNA recombination</keyword>
<dbReference type="GO" id="GO:0006310">
    <property type="term" value="P:DNA recombination"/>
    <property type="evidence" value="ECO:0007669"/>
    <property type="project" value="UniProtKB-UniRule"/>
</dbReference>
<keyword evidence="3 6" id="KW-0238">DNA-binding</keyword>
<feature type="domain" description="DNA helicase Holliday junction RuvA type" evidence="7">
    <location>
        <begin position="1"/>
        <end position="63"/>
    </location>
</feature>
<dbReference type="RefSeq" id="WP_338534800.1">
    <property type="nucleotide sequence ID" value="NZ_AP028654.1"/>
</dbReference>
<dbReference type="Gene3D" id="1.10.8.10">
    <property type="entry name" value="DNA helicase RuvA subunit, C-terminal domain"/>
    <property type="match status" value="1"/>
</dbReference>
<dbReference type="AlphaFoldDB" id="A0AAU9EEL0"/>
<comment type="caution">
    <text evidence="6">Lacks conserved residue(s) required for the propagation of feature annotation.</text>
</comment>